<accession>A0ABX0U172</accession>
<evidence type="ECO:0008006" key="3">
    <source>
        <dbReference type="Google" id="ProtNLM"/>
    </source>
</evidence>
<sequence length="141" mass="14795">MIVFDLRCANDHVFESWFGSSASYADQRDRGLIACPICGVCDVDKAVMAPAIGAKGNRACQPIDPRKAMLAALAKAQAKALEGSEYVGPAFSDRARAMHLGESPTAPIHGQASLEQARALVDEGVAIAPLPLPVVPPSARN</sequence>
<evidence type="ECO:0000313" key="2">
    <source>
        <dbReference type="Proteomes" id="UP000788153"/>
    </source>
</evidence>
<proteinExistence type="predicted"/>
<comment type="caution">
    <text evidence="1">The sequence shown here is derived from an EMBL/GenBank/DDBJ whole genome shotgun (WGS) entry which is preliminary data.</text>
</comment>
<gene>
    <name evidence="1" type="ORF">FHT01_001858</name>
</gene>
<organism evidence="1 2">
    <name type="scientific">Sphingomonas japonica</name>
    <dbReference type="NCBI Taxonomy" id="511662"/>
    <lineage>
        <taxon>Bacteria</taxon>
        <taxon>Pseudomonadati</taxon>
        <taxon>Pseudomonadota</taxon>
        <taxon>Alphaproteobacteria</taxon>
        <taxon>Sphingomonadales</taxon>
        <taxon>Sphingomonadaceae</taxon>
        <taxon>Sphingomonas</taxon>
    </lineage>
</organism>
<reference evidence="1 2" key="1">
    <citation type="submission" date="2020-03" db="EMBL/GenBank/DDBJ databases">
        <title>Genomic Encyclopedia of Type Strains, Phase IV (KMG-IV): sequencing the most valuable type-strain genomes for metagenomic binning, comparative biology and taxonomic classification.</title>
        <authorList>
            <person name="Goeker M."/>
        </authorList>
    </citation>
    <scope>NUCLEOTIDE SEQUENCE [LARGE SCALE GENOMIC DNA]</scope>
    <source>
        <strain evidence="1 2">DSM 22753</strain>
    </source>
</reference>
<dbReference type="PIRSF" id="PIRSF032131">
    <property type="entry name" value="UCP032131"/>
    <property type="match status" value="1"/>
</dbReference>
<evidence type="ECO:0000313" key="1">
    <source>
        <dbReference type="EMBL" id="NIJ24316.1"/>
    </source>
</evidence>
<dbReference type="InterPro" id="IPR009562">
    <property type="entry name" value="DUF1178"/>
</dbReference>
<protein>
    <recommendedName>
        <fullName evidence="3">DUF1178 family protein</fullName>
    </recommendedName>
</protein>
<dbReference type="EMBL" id="JAASQP010000001">
    <property type="protein sequence ID" value="NIJ24316.1"/>
    <property type="molecule type" value="Genomic_DNA"/>
</dbReference>
<dbReference type="Proteomes" id="UP000788153">
    <property type="component" value="Unassembled WGS sequence"/>
</dbReference>
<name>A0ABX0U172_9SPHN</name>
<dbReference type="RefSeq" id="WP_140046689.1">
    <property type="nucleotide sequence ID" value="NZ_BAAAEV010000001.1"/>
</dbReference>
<keyword evidence="2" id="KW-1185">Reference proteome</keyword>
<dbReference type="Pfam" id="PF06676">
    <property type="entry name" value="DUF1178"/>
    <property type="match status" value="1"/>
</dbReference>